<organism evidence="2 3">
    <name type="scientific">Simiduia agarivorans (strain DSM 21679 / JCM 13881 / BCRC 17597 / SA1)</name>
    <dbReference type="NCBI Taxonomy" id="1117647"/>
    <lineage>
        <taxon>Bacteria</taxon>
        <taxon>Pseudomonadati</taxon>
        <taxon>Pseudomonadota</taxon>
        <taxon>Gammaproteobacteria</taxon>
        <taxon>Cellvibrionales</taxon>
        <taxon>Cellvibrionaceae</taxon>
        <taxon>Simiduia</taxon>
    </lineage>
</organism>
<accession>K4KM84</accession>
<evidence type="ECO:0008006" key="4">
    <source>
        <dbReference type="Google" id="ProtNLM"/>
    </source>
</evidence>
<gene>
    <name evidence="2" type="ordered locus">M5M_10805</name>
</gene>
<dbReference type="RefSeq" id="WP_015047504.1">
    <property type="nucleotide sequence ID" value="NC_018868.3"/>
</dbReference>
<keyword evidence="1" id="KW-0732">Signal</keyword>
<feature type="signal peptide" evidence="1">
    <location>
        <begin position="1"/>
        <end position="20"/>
    </location>
</feature>
<dbReference type="EMBL" id="CP003746">
    <property type="protein sequence ID" value="AFU99340.1"/>
    <property type="molecule type" value="Genomic_DNA"/>
</dbReference>
<evidence type="ECO:0000313" key="3">
    <source>
        <dbReference type="Proteomes" id="UP000000466"/>
    </source>
</evidence>
<sequence length="521" mass="58530">MRFLSLLSAVLFLLPLQSQAETTHNKLAALGLPENLPNFVLSSLTHDSAYIEHVIYTEAHGETEERIEGFLVYSKDERNNIDLRVKYDPAQYRNEKFLVDTVSRESKVQYRIKKYGSTYDPKTVQIVKLAEGKSQVTLEFSEYALPQDIAYFRHMVVTFTVENGVLLTADVVNKRSFNYDGKQISQYRQHIDFAPADTPGTYLLKSKQVSFEGEWKGKPYQMIAEGNFVAFYGDTGSARIMDAAMLNKVSDPRWREAKIELDQMLPFMADMVRQQGIDVPLPFGVSVNYRKQYLDLDFTSFSVGGVPSDVIENFFDPSQSTASVEVDSMSIRGDAFILPFWNMFGVIGKNRTQIDVVGRFKGVSLCLGIELPDGSCLGQSLEIPGANLPVKLDLDYETAAIGTTLAVGYRNYFGSVTATYTRSIMEDSTGEGTRMWVVAPVVGYQFTDWRAQLLLGAEYQDYSANMEGVVGELEYDIGIRAAKWSAGLGFRKEFGQHWNLLALYSTGSSRDSMTVSMGYRF</sequence>
<proteinExistence type="predicted"/>
<evidence type="ECO:0000256" key="1">
    <source>
        <dbReference type="SAM" id="SignalP"/>
    </source>
</evidence>
<protein>
    <recommendedName>
        <fullName evidence="4">Lipoprotein</fullName>
    </recommendedName>
</protein>
<evidence type="ECO:0000313" key="2">
    <source>
        <dbReference type="EMBL" id="AFU99340.1"/>
    </source>
</evidence>
<dbReference type="STRING" id="1117647.M5M_10805"/>
<dbReference type="KEGG" id="saga:M5M_10805"/>
<dbReference type="Proteomes" id="UP000000466">
    <property type="component" value="Chromosome"/>
</dbReference>
<dbReference type="OrthoDB" id="7593840at2"/>
<name>K4KM84_SIMAS</name>
<feature type="chain" id="PRO_5003878474" description="Lipoprotein" evidence="1">
    <location>
        <begin position="21"/>
        <end position="521"/>
    </location>
</feature>
<dbReference type="eggNOG" id="ENOG502ZB4W">
    <property type="taxonomic scope" value="Bacteria"/>
</dbReference>
<keyword evidence="3" id="KW-1185">Reference proteome</keyword>
<dbReference type="AlphaFoldDB" id="K4KM84"/>
<reference evidence="2 3" key="1">
    <citation type="journal article" date="2013" name="Genome Announc.">
        <title>Complete genome sequence of Simiduia agarivorans SA1(T), a marine bacterium able to degrade a variety of polysaccharides.</title>
        <authorList>
            <person name="Lin S.Y."/>
            <person name="Shieh W.Y."/>
            <person name="Chen J.S."/>
            <person name="Tang S.L."/>
        </authorList>
    </citation>
    <scope>NUCLEOTIDE SEQUENCE [LARGE SCALE GENOMIC DNA]</scope>
    <source>
        <strain evidence="3">DSM 21679 / JCM 13881 / BCRC 17597 / SA1</strain>
    </source>
</reference>
<dbReference type="HOGENOM" id="CLU_495149_0_0_6"/>